<keyword evidence="2" id="KW-0238">DNA-binding</keyword>
<reference evidence="5" key="2">
    <citation type="submission" date="2023-12" db="EMBL/GenBank/DDBJ databases">
        <authorList>
            <person name="Sun Q."/>
            <person name="Inoue M."/>
        </authorList>
    </citation>
    <scope>NUCLEOTIDE SEQUENCE</scope>
    <source>
        <strain evidence="5">JCM 17590</strain>
    </source>
</reference>
<dbReference type="PANTHER" id="PTHR30146:SF155">
    <property type="entry name" value="ALANINE RACEMASE"/>
    <property type="match status" value="1"/>
</dbReference>
<proteinExistence type="predicted"/>
<dbReference type="CDD" id="cd06267">
    <property type="entry name" value="PBP1_LacI_sugar_binding-like"/>
    <property type="match status" value="1"/>
</dbReference>
<dbReference type="EMBL" id="BAABBV010000001">
    <property type="protein sequence ID" value="GAA4160809.1"/>
    <property type="molecule type" value="Genomic_DNA"/>
</dbReference>
<keyword evidence="3" id="KW-0804">Transcription</keyword>
<feature type="domain" description="Transcriptional regulator LacI/GalR-like sensor" evidence="4">
    <location>
        <begin position="123"/>
        <end position="279"/>
    </location>
</feature>
<dbReference type="Pfam" id="PF13377">
    <property type="entry name" value="Peripla_BP_3"/>
    <property type="match status" value="1"/>
</dbReference>
<dbReference type="PANTHER" id="PTHR30146">
    <property type="entry name" value="LACI-RELATED TRANSCRIPTIONAL REPRESSOR"/>
    <property type="match status" value="1"/>
</dbReference>
<dbReference type="Gene3D" id="3.40.50.2300">
    <property type="match status" value="2"/>
</dbReference>
<sequence>MMTSRGAASAVGIVLRRSPRQLAAEPFYGELIGGLEEVLAPTGRQVLMQVVDGMPRELESYRRWAANGAVGAVVLVDLVPDDPRPELIVSLGLPGIILGEPEPGTGLATVRNAGYEPMVDAVSRLVALGHTRIARVTGPAAFMHTQERTRAYLDTAASLGISATLEVGDYSGESGADATRRLLAAPVPPTAIIYDNDVMAIAGLAAATELGVAVPGALSILAWDDSQFCRLTTPPVSAMSHDVHARGALAAHVLLEVLDGQAPRDVLAEAPVFVARGSTAAAPTGAAPAMSAAVESAAVESAGARSAAAESAGSASAAMTG</sequence>
<keyword evidence="6" id="KW-1185">Reference proteome</keyword>
<dbReference type="InterPro" id="IPR046335">
    <property type="entry name" value="LacI/GalR-like_sensor"/>
</dbReference>
<protein>
    <submittedName>
        <fullName evidence="5">Substrate-binding domain-containing protein</fullName>
    </submittedName>
</protein>
<dbReference type="Proteomes" id="UP001415169">
    <property type="component" value="Unassembled WGS sequence"/>
</dbReference>
<keyword evidence="1" id="KW-0805">Transcription regulation</keyword>
<evidence type="ECO:0000313" key="6">
    <source>
        <dbReference type="Proteomes" id="UP001415169"/>
    </source>
</evidence>
<name>A0ABP7ZJX0_9MICO</name>
<comment type="caution">
    <text evidence="5">The sequence shown here is derived from an EMBL/GenBank/DDBJ whole genome shotgun (WGS) entry which is preliminary data.</text>
</comment>
<reference evidence="5" key="1">
    <citation type="journal article" date="2014" name="Int. J. Syst. Evol. Microbiol.">
        <title>Complete genome of a new Firmicutes species belonging to the dominant human colonic microbiota ('Ruminococcus bicirculans') reveals two chromosomes and a selective capacity to utilize plant glucans.</title>
        <authorList>
            <consortium name="NISC Comparative Sequencing Program"/>
            <person name="Wegmann U."/>
            <person name="Louis P."/>
            <person name="Goesmann A."/>
            <person name="Henrissat B."/>
            <person name="Duncan S.H."/>
            <person name="Flint H.J."/>
        </authorList>
    </citation>
    <scope>NUCLEOTIDE SEQUENCE</scope>
    <source>
        <strain evidence="5">JCM 17590</strain>
    </source>
</reference>
<organism evidence="5 6">
    <name type="scientific">Gryllotalpicola daejeonensis</name>
    <dbReference type="NCBI Taxonomy" id="993087"/>
    <lineage>
        <taxon>Bacteria</taxon>
        <taxon>Bacillati</taxon>
        <taxon>Actinomycetota</taxon>
        <taxon>Actinomycetes</taxon>
        <taxon>Micrococcales</taxon>
        <taxon>Microbacteriaceae</taxon>
        <taxon>Gryllotalpicola</taxon>
    </lineage>
</organism>
<evidence type="ECO:0000313" key="5">
    <source>
        <dbReference type="EMBL" id="GAA4160809.1"/>
    </source>
</evidence>
<evidence type="ECO:0000256" key="3">
    <source>
        <dbReference type="ARBA" id="ARBA00023163"/>
    </source>
</evidence>
<evidence type="ECO:0000256" key="1">
    <source>
        <dbReference type="ARBA" id="ARBA00023015"/>
    </source>
</evidence>
<accession>A0ABP7ZJX0</accession>
<evidence type="ECO:0000259" key="4">
    <source>
        <dbReference type="Pfam" id="PF13377"/>
    </source>
</evidence>
<gene>
    <name evidence="5" type="ORF">GCM10022286_17420</name>
</gene>
<dbReference type="InterPro" id="IPR028082">
    <property type="entry name" value="Peripla_BP_I"/>
</dbReference>
<dbReference type="SUPFAM" id="SSF53822">
    <property type="entry name" value="Periplasmic binding protein-like I"/>
    <property type="match status" value="1"/>
</dbReference>
<evidence type="ECO:0000256" key="2">
    <source>
        <dbReference type="ARBA" id="ARBA00023125"/>
    </source>
</evidence>